<dbReference type="STRING" id="1177755.A7A08_01314"/>
<evidence type="ECO:0000259" key="7">
    <source>
        <dbReference type="PROSITE" id="PS50156"/>
    </source>
</evidence>
<evidence type="ECO:0000256" key="2">
    <source>
        <dbReference type="ARBA" id="ARBA00022475"/>
    </source>
</evidence>
<dbReference type="Gene3D" id="1.20.1640.10">
    <property type="entry name" value="Multidrug efflux transporter AcrB transmembrane domain"/>
    <property type="match status" value="2"/>
</dbReference>
<dbReference type="PANTHER" id="PTHR33406">
    <property type="entry name" value="MEMBRANE PROTEIN MJ1562-RELATED"/>
    <property type="match status" value="1"/>
</dbReference>
<keyword evidence="5 6" id="KW-0472">Membrane</keyword>
<dbReference type="PROSITE" id="PS50156">
    <property type="entry name" value="SSD"/>
    <property type="match status" value="2"/>
</dbReference>
<feature type="domain" description="SSD" evidence="7">
    <location>
        <begin position="626"/>
        <end position="766"/>
    </location>
</feature>
<dbReference type="GO" id="GO:0005886">
    <property type="term" value="C:plasma membrane"/>
    <property type="evidence" value="ECO:0007669"/>
    <property type="project" value="UniProtKB-SubCell"/>
</dbReference>
<evidence type="ECO:0000313" key="8">
    <source>
        <dbReference type="EMBL" id="ODA68143.1"/>
    </source>
</evidence>
<dbReference type="EMBL" id="MASI01000002">
    <property type="protein sequence ID" value="ODA68143.1"/>
    <property type="molecule type" value="Genomic_DNA"/>
</dbReference>
<feature type="transmembrane region" description="Helical" evidence="6">
    <location>
        <begin position="329"/>
        <end position="352"/>
    </location>
</feature>
<feature type="transmembrane region" description="Helical" evidence="6">
    <location>
        <begin position="667"/>
        <end position="688"/>
    </location>
</feature>
<dbReference type="AlphaFoldDB" id="A0A1E2S0V7"/>
<feature type="transmembrane region" description="Helical" evidence="6">
    <location>
        <begin position="709"/>
        <end position="732"/>
    </location>
</feature>
<evidence type="ECO:0000256" key="5">
    <source>
        <dbReference type="ARBA" id="ARBA00023136"/>
    </source>
</evidence>
<dbReference type="PATRIC" id="fig|1177755.3.peg.1321"/>
<dbReference type="InterPro" id="IPR004869">
    <property type="entry name" value="MMPL_dom"/>
</dbReference>
<dbReference type="Proteomes" id="UP000095087">
    <property type="component" value="Unassembled WGS sequence"/>
</dbReference>
<evidence type="ECO:0000313" key="9">
    <source>
        <dbReference type="Proteomes" id="UP000095087"/>
    </source>
</evidence>
<feature type="domain" description="SSD" evidence="7">
    <location>
        <begin position="256"/>
        <end position="386"/>
    </location>
</feature>
<feature type="transmembrane region" description="Helical" evidence="6">
    <location>
        <begin position="237"/>
        <end position="254"/>
    </location>
</feature>
<dbReference type="Pfam" id="PF03176">
    <property type="entry name" value="MMPL"/>
    <property type="match status" value="2"/>
</dbReference>
<feature type="transmembrane region" description="Helical" evidence="6">
    <location>
        <begin position="21"/>
        <end position="49"/>
    </location>
</feature>
<organism evidence="8 9">
    <name type="scientific">Methyloligella halotolerans</name>
    <dbReference type="NCBI Taxonomy" id="1177755"/>
    <lineage>
        <taxon>Bacteria</taxon>
        <taxon>Pseudomonadati</taxon>
        <taxon>Pseudomonadota</taxon>
        <taxon>Alphaproteobacteria</taxon>
        <taxon>Hyphomicrobiales</taxon>
        <taxon>Hyphomicrobiaceae</taxon>
        <taxon>Methyloligella</taxon>
    </lineage>
</organism>
<feature type="transmembrane region" description="Helical" evidence="6">
    <location>
        <begin position="639"/>
        <end position="661"/>
    </location>
</feature>
<evidence type="ECO:0000256" key="4">
    <source>
        <dbReference type="ARBA" id="ARBA00022989"/>
    </source>
</evidence>
<keyword evidence="9" id="KW-1185">Reference proteome</keyword>
<dbReference type="InterPro" id="IPR050545">
    <property type="entry name" value="Mycobact_MmpL"/>
</dbReference>
<evidence type="ECO:0000256" key="3">
    <source>
        <dbReference type="ARBA" id="ARBA00022692"/>
    </source>
</evidence>
<proteinExistence type="predicted"/>
<gene>
    <name evidence="8" type="ORF">A7A08_01314</name>
</gene>
<protein>
    <submittedName>
        <fullName evidence="8">MMPL family protein</fullName>
    </submittedName>
</protein>
<evidence type="ECO:0000256" key="1">
    <source>
        <dbReference type="ARBA" id="ARBA00004651"/>
    </source>
</evidence>
<feature type="transmembrane region" description="Helical" evidence="6">
    <location>
        <begin position="261"/>
        <end position="281"/>
    </location>
</feature>
<dbReference type="InterPro" id="IPR000731">
    <property type="entry name" value="SSD"/>
</dbReference>
<dbReference type="RefSeq" id="WP_069094625.1">
    <property type="nucleotide sequence ID" value="NZ_MASI01000002.1"/>
</dbReference>
<feature type="transmembrane region" description="Helical" evidence="6">
    <location>
        <begin position="287"/>
        <end position="309"/>
    </location>
</feature>
<feature type="transmembrane region" description="Helical" evidence="6">
    <location>
        <begin position="424"/>
        <end position="444"/>
    </location>
</feature>
<keyword evidence="3 6" id="KW-0812">Transmembrane</keyword>
<keyword evidence="2" id="KW-1003">Cell membrane</keyword>
<reference evidence="8 9" key="1">
    <citation type="submission" date="2016-07" db="EMBL/GenBank/DDBJ databases">
        <title>Draft genome sequence of Methyloligella halotolerans C2T (VKM B-2706T=CCUG 61687T=DSM 25045T), a halotolerant polyhydroxybutyrate accumulating methylotroph.</title>
        <authorList>
            <person name="Vasilenko O.V."/>
            <person name="Doronina N.V."/>
            <person name="Poroshina M.N."/>
            <person name="Tarlachkov S.V."/>
            <person name="Trotsenko Y.A."/>
        </authorList>
    </citation>
    <scope>NUCLEOTIDE SEQUENCE [LARGE SCALE GENOMIC DNA]</scope>
    <source>
        <strain evidence="8 9">VKM B-2706</strain>
    </source>
</reference>
<comment type="caution">
    <text evidence="8">The sequence shown here is derived from an EMBL/GenBank/DDBJ whole genome shotgun (WGS) entry which is preliminary data.</text>
</comment>
<feature type="transmembrane region" description="Helical" evidence="6">
    <location>
        <begin position="615"/>
        <end position="634"/>
    </location>
</feature>
<dbReference type="OrthoDB" id="9794724at2"/>
<comment type="subcellular location">
    <subcellularLocation>
        <location evidence="1">Cell membrane</location>
        <topology evidence="1">Multi-pass membrane protein</topology>
    </subcellularLocation>
</comment>
<keyword evidence="4 6" id="KW-1133">Transmembrane helix</keyword>
<name>A0A1E2S0V7_9HYPH</name>
<dbReference type="SUPFAM" id="SSF82866">
    <property type="entry name" value="Multidrug efflux transporter AcrB transmembrane domain"/>
    <property type="match status" value="2"/>
</dbReference>
<dbReference type="PANTHER" id="PTHR33406:SF12">
    <property type="entry name" value="BLR2997 PROTEIN"/>
    <property type="match status" value="1"/>
</dbReference>
<feature type="transmembrane region" description="Helical" evidence="6">
    <location>
        <begin position="358"/>
        <end position="384"/>
    </location>
</feature>
<feature type="transmembrane region" description="Helical" evidence="6">
    <location>
        <begin position="744"/>
        <end position="767"/>
    </location>
</feature>
<evidence type="ECO:0000256" key="6">
    <source>
        <dbReference type="SAM" id="Phobius"/>
    </source>
</evidence>
<accession>A0A1E2S0V7</accession>
<sequence>MSRKSSNKSSHMPRRSLTFGIERLGLLSLSLPRLLLIAVVVLITIGAFFGMQRLRVDDSLSELFRTDTPEFATYESLSERFPSSEYDVLIVVTGQDLLARDSIIALRNLAVDLHFVDGMAGQVSLFSAREAPQPGKVPGPVFPDDLPEGAAYDQMIQKVRDNEIIKGKLLSDDGTLALILLALDRDIVAEQGLETVIKQIKDTAKQDLGDTDLQVSMSGAPVMQLEIRNAVKRDRNLYNALGFLFGAVIAFAFFRRFSLMIVAALPPVIAIVWSLGMFGWLGFKLNLFLNVMIPLIMVLGFSDSMQLTVAARDRMLRGRSPIDASRYSLLVVGPACVLSSTTAAVSFLALFFSDSALIRTFGIAGALSTILAFIVCIMIVPLLVRLLIRDHENLGVSQDRDNPFMEALKNRCAWLADFVVKRPLAILSLGVIAVLALGIIYSTLPPRYRLADQVPDKEQAVEASAQLDQKLTGANPLHVMIDWPAGKSLYDPDVLAVIGEVHDAVQSEPDVGNVWSIATLQRWLARTDEDTPEKLQEYVSILPDYLTNRFINEQAHAAVVTGRVPDIDVSNLLPVVDKLETRLNQLREQHPEFQIRVTGLSAIAARNSASMIENLNMGLTVEIAVIALFLGLIFRSWLVVVVSVVPILFPVFSAGALLALSGEGLQFASIVALIVAFGLSLNATVHYLNRLRLEDREHQDPTVAVRRAAVLIGPALVLTSTILAFGLGITVLSSLPSLRLFGKLAALTLIAALIGDLVLLPAFVLVIRRVMARLRGEPPATNAEQASAETS</sequence>